<dbReference type="PANTHER" id="PTHR47356:SF2">
    <property type="entry name" value="FAD-BINDING DOMAIN-CONTAINING PROTEIN-RELATED"/>
    <property type="match status" value="1"/>
</dbReference>
<dbReference type="PANTHER" id="PTHR47356">
    <property type="entry name" value="FAD-DEPENDENT MONOOXYGENASE ASQG-RELATED"/>
    <property type="match status" value="1"/>
</dbReference>
<evidence type="ECO:0000256" key="4">
    <source>
        <dbReference type="ARBA" id="ARBA00022723"/>
    </source>
</evidence>
<keyword evidence="7" id="KW-0408">Iron</keyword>
<dbReference type="HOGENOM" id="CLU_348815_0_0_1"/>
<dbReference type="Pfam" id="PF00067">
    <property type="entry name" value="p450"/>
    <property type="match status" value="1"/>
</dbReference>
<dbReference type="GO" id="GO:0071949">
    <property type="term" value="F:FAD binding"/>
    <property type="evidence" value="ECO:0007669"/>
    <property type="project" value="InterPro"/>
</dbReference>
<dbReference type="GO" id="GO:0016705">
    <property type="term" value="F:oxidoreductase activity, acting on paired donors, with incorporation or reduction of molecular oxygen"/>
    <property type="evidence" value="ECO:0007669"/>
    <property type="project" value="InterPro"/>
</dbReference>
<comment type="caution">
    <text evidence="10">The sequence shown here is derived from an EMBL/GenBank/DDBJ whole genome shotgun (WGS) entry which is preliminary data.</text>
</comment>
<dbReference type="GeneID" id="27721106"/>
<comment type="cofactor">
    <cofactor evidence="1">
        <name>FAD</name>
        <dbReference type="ChEBI" id="CHEBI:57692"/>
    </cofactor>
</comment>
<evidence type="ECO:0000313" key="11">
    <source>
        <dbReference type="Proteomes" id="UP000028545"/>
    </source>
</evidence>
<dbReference type="VEuPathDB" id="FungiDB:SAPIO_CDS2034"/>
<dbReference type="InterPro" id="IPR017972">
    <property type="entry name" value="Cyt_P450_CS"/>
</dbReference>
<evidence type="ECO:0000256" key="8">
    <source>
        <dbReference type="ARBA" id="ARBA00023033"/>
    </source>
</evidence>
<evidence type="ECO:0000256" key="6">
    <source>
        <dbReference type="ARBA" id="ARBA00023002"/>
    </source>
</evidence>
<dbReference type="GO" id="GO:0004497">
    <property type="term" value="F:monooxygenase activity"/>
    <property type="evidence" value="ECO:0007669"/>
    <property type="project" value="UniProtKB-KW"/>
</dbReference>
<sequence>MEDFKVLIVGGSVAGLALAHCLERLGISFDVLEQGDEISPQVGASIGILPNGALILDQLGIFDDIEKVIEPLVFGYPLSFLERQKFLAILYRKLQHKERVHTGQKVVSIENRKTHAVVKTACNKEYTGHLIVGADGVHSIVRSEMWRHANELAPEAISEKEKSTMRVYYACIFGISSAVSGVEDGVQLSLLDYDLTIHVFNGKEGKVFWFVIVKTDRQYTYPDRPHFDQEDGRKICEGLKSKKLDATLTFGDMWSRCDIFTITPLEEGWLSNWHFGRLVCMGDAVHKVTPNIGQGANMAIEDAAALANALWKGDLQRAMEATPALEDMLHHFSSARLASSKKICTQSELLTRLQSNDGIVKHLVARYLLPAVNDIPAGSSAALLGGSQCLQYLKLPERAQRPRSWWAVIRDLRSFFPKPHGLTLITMLFDRLTTIEPDWPNVKITGAIIFAVALIRYLNYDKTVDVPVVGPGVRFTKWLAAHGDLLAKLLLAPRQVKNLQDEIHNEIETRRDSRDKNSMQDLLDFSMNWVDEHRSAGWNDDHITDMMANTIFAALHTSSQLVVHTIFELATRPEYVDPLRAEIRECFAAYGDGTKAAMDAMYKMDSFIKETQRCNPLDASALARLAMKPFTFSNGLHIPKGTFIFTPNSPIFEDERFYADPKRFDGFRFSRMRDDPDLKASAPLTATSEYSMHFGTGRHVCPGRFMVSDEVKLVMVHLLLNFDFAIKDFRPRPQNVAFGKFMLPDMYAKVWLREAKHEVAVGDGTSD</sequence>
<dbReference type="PRINTS" id="PR00420">
    <property type="entry name" value="RNGMNOXGNASE"/>
</dbReference>
<evidence type="ECO:0000256" key="7">
    <source>
        <dbReference type="ARBA" id="ARBA00023004"/>
    </source>
</evidence>
<dbReference type="InterPro" id="IPR050562">
    <property type="entry name" value="FAD_mOase_fung"/>
</dbReference>
<evidence type="ECO:0000256" key="3">
    <source>
        <dbReference type="ARBA" id="ARBA00022630"/>
    </source>
</evidence>
<accession>A0A084GEA4</accession>
<feature type="domain" description="FAD-binding" evidence="9">
    <location>
        <begin position="263"/>
        <end position="311"/>
    </location>
</feature>
<dbReference type="RefSeq" id="XP_016645465.1">
    <property type="nucleotide sequence ID" value="XM_016785168.1"/>
</dbReference>
<evidence type="ECO:0000313" key="10">
    <source>
        <dbReference type="EMBL" id="KEZ45666.1"/>
    </source>
</evidence>
<name>A0A084GEA4_PSEDA</name>
<reference evidence="10 11" key="1">
    <citation type="journal article" date="2014" name="Genome Announc.">
        <title>Draft genome sequence of the pathogenic fungus Scedosporium apiospermum.</title>
        <authorList>
            <person name="Vandeputte P."/>
            <person name="Ghamrawi S."/>
            <person name="Rechenmann M."/>
            <person name="Iltis A."/>
            <person name="Giraud S."/>
            <person name="Fleury M."/>
            <person name="Thornton C."/>
            <person name="Delhaes L."/>
            <person name="Meyer W."/>
            <person name="Papon N."/>
            <person name="Bouchara J.P."/>
        </authorList>
    </citation>
    <scope>NUCLEOTIDE SEQUENCE [LARGE SCALE GENOMIC DNA]</scope>
    <source>
        <strain evidence="10 11">IHEM 14462</strain>
    </source>
</reference>
<keyword evidence="6" id="KW-0560">Oxidoreductase</keyword>
<proteinExistence type="inferred from homology"/>
<dbReference type="Gene3D" id="1.10.630.10">
    <property type="entry name" value="Cytochrome P450"/>
    <property type="match status" value="1"/>
</dbReference>
<dbReference type="InterPro" id="IPR036188">
    <property type="entry name" value="FAD/NAD-bd_sf"/>
</dbReference>
<dbReference type="OrthoDB" id="10029326at2759"/>
<keyword evidence="11" id="KW-1185">Reference proteome</keyword>
<evidence type="ECO:0000259" key="9">
    <source>
        <dbReference type="Pfam" id="PF01494"/>
    </source>
</evidence>
<keyword evidence="3" id="KW-0285">Flavoprotein</keyword>
<dbReference type="CDD" id="cd11041">
    <property type="entry name" value="CYP503A1-like"/>
    <property type="match status" value="1"/>
</dbReference>
<dbReference type="PROSITE" id="PS00086">
    <property type="entry name" value="CYTOCHROME_P450"/>
    <property type="match status" value="1"/>
</dbReference>
<dbReference type="InterPro" id="IPR002938">
    <property type="entry name" value="FAD-bd"/>
</dbReference>
<dbReference type="SUPFAM" id="SSF51905">
    <property type="entry name" value="FAD/NAD(P)-binding domain"/>
    <property type="match status" value="1"/>
</dbReference>
<organism evidence="10 11">
    <name type="scientific">Pseudallescheria apiosperma</name>
    <name type="common">Scedosporium apiospermum</name>
    <dbReference type="NCBI Taxonomy" id="563466"/>
    <lineage>
        <taxon>Eukaryota</taxon>
        <taxon>Fungi</taxon>
        <taxon>Dikarya</taxon>
        <taxon>Ascomycota</taxon>
        <taxon>Pezizomycotina</taxon>
        <taxon>Sordariomycetes</taxon>
        <taxon>Hypocreomycetidae</taxon>
        <taxon>Microascales</taxon>
        <taxon>Microascaceae</taxon>
        <taxon>Scedosporium</taxon>
    </lineage>
</organism>
<dbReference type="AlphaFoldDB" id="A0A084GEA4"/>
<dbReference type="KEGG" id="sapo:SAPIO_CDS2034"/>
<dbReference type="SUPFAM" id="SSF48264">
    <property type="entry name" value="Cytochrome P450"/>
    <property type="match status" value="1"/>
</dbReference>
<protein>
    <recommendedName>
        <fullName evidence="9">FAD-binding domain-containing protein</fullName>
    </recommendedName>
</protein>
<gene>
    <name evidence="10" type="ORF">SAPIO_CDS2034</name>
</gene>
<evidence type="ECO:0000256" key="2">
    <source>
        <dbReference type="ARBA" id="ARBA00007992"/>
    </source>
</evidence>
<evidence type="ECO:0000256" key="5">
    <source>
        <dbReference type="ARBA" id="ARBA00022827"/>
    </source>
</evidence>
<evidence type="ECO:0000256" key="1">
    <source>
        <dbReference type="ARBA" id="ARBA00001974"/>
    </source>
</evidence>
<keyword evidence="8" id="KW-0503">Monooxygenase</keyword>
<dbReference type="GO" id="GO:0020037">
    <property type="term" value="F:heme binding"/>
    <property type="evidence" value="ECO:0007669"/>
    <property type="project" value="InterPro"/>
</dbReference>
<keyword evidence="5" id="KW-0274">FAD</keyword>
<keyword evidence="4" id="KW-0479">Metal-binding</keyword>
<dbReference type="Proteomes" id="UP000028545">
    <property type="component" value="Unassembled WGS sequence"/>
</dbReference>
<dbReference type="EMBL" id="JOWA01000077">
    <property type="protein sequence ID" value="KEZ45666.1"/>
    <property type="molecule type" value="Genomic_DNA"/>
</dbReference>
<dbReference type="GO" id="GO:0005506">
    <property type="term" value="F:iron ion binding"/>
    <property type="evidence" value="ECO:0007669"/>
    <property type="project" value="InterPro"/>
</dbReference>
<dbReference type="InterPro" id="IPR036396">
    <property type="entry name" value="Cyt_P450_sf"/>
</dbReference>
<dbReference type="InterPro" id="IPR001128">
    <property type="entry name" value="Cyt_P450"/>
</dbReference>
<dbReference type="Pfam" id="PF01494">
    <property type="entry name" value="FAD_binding_3"/>
    <property type="match status" value="2"/>
</dbReference>
<feature type="domain" description="FAD-binding" evidence="9">
    <location>
        <begin position="4"/>
        <end position="67"/>
    </location>
</feature>
<comment type="similarity">
    <text evidence="2">Belongs to the paxM FAD-dependent monooxygenase family.</text>
</comment>
<dbReference type="Gene3D" id="3.50.50.60">
    <property type="entry name" value="FAD/NAD(P)-binding domain"/>
    <property type="match status" value="1"/>
</dbReference>